<reference evidence="1" key="2">
    <citation type="submission" date="2024-10" db="UniProtKB">
        <authorList>
            <consortium name="EnsemblProtists"/>
        </authorList>
    </citation>
    <scope>IDENTIFICATION</scope>
</reference>
<evidence type="ECO:0000313" key="2">
    <source>
        <dbReference type="Proteomes" id="UP000013827"/>
    </source>
</evidence>
<evidence type="ECO:0000313" key="1">
    <source>
        <dbReference type="EnsemblProtists" id="EOD29193"/>
    </source>
</evidence>
<dbReference type="GeneID" id="19046543"/>
<keyword evidence="2" id="KW-1185">Reference proteome</keyword>
<sequence>MRNVRFEENEATYDENDRSGSALQLDQTNTCGAVDVDSAFCGIVQNVTFAGNRGGVTVSRHNAPTPLFLCQPGHYMPADSSLTIPGDFTDCESFPCAAGYLGREQELRSISTCDGPCPAGSFCPNGTAEPHPCPIGTSNEVPRGASKDACRSCYYGQFQPEPGSAHCSVCAAR</sequence>
<dbReference type="EnsemblProtists" id="EOD29193">
    <property type="protein sequence ID" value="EOD29193"/>
    <property type="gene ID" value="EMIHUDRAFT_203727"/>
</dbReference>
<organism evidence="1 2">
    <name type="scientific">Emiliania huxleyi (strain CCMP1516)</name>
    <dbReference type="NCBI Taxonomy" id="280463"/>
    <lineage>
        <taxon>Eukaryota</taxon>
        <taxon>Haptista</taxon>
        <taxon>Haptophyta</taxon>
        <taxon>Prymnesiophyceae</taxon>
        <taxon>Isochrysidales</taxon>
        <taxon>Noelaerhabdaceae</taxon>
        <taxon>Emiliania</taxon>
    </lineage>
</organism>
<reference evidence="2" key="1">
    <citation type="journal article" date="2013" name="Nature">
        <title>Pan genome of the phytoplankton Emiliania underpins its global distribution.</title>
        <authorList>
            <person name="Read B.A."/>
            <person name="Kegel J."/>
            <person name="Klute M.J."/>
            <person name="Kuo A."/>
            <person name="Lefebvre S.C."/>
            <person name="Maumus F."/>
            <person name="Mayer C."/>
            <person name="Miller J."/>
            <person name="Monier A."/>
            <person name="Salamov A."/>
            <person name="Young J."/>
            <person name="Aguilar M."/>
            <person name="Claverie J.M."/>
            <person name="Frickenhaus S."/>
            <person name="Gonzalez K."/>
            <person name="Herman E.K."/>
            <person name="Lin Y.C."/>
            <person name="Napier J."/>
            <person name="Ogata H."/>
            <person name="Sarno A.F."/>
            <person name="Shmutz J."/>
            <person name="Schroeder D."/>
            <person name="de Vargas C."/>
            <person name="Verret F."/>
            <person name="von Dassow P."/>
            <person name="Valentin K."/>
            <person name="Van de Peer Y."/>
            <person name="Wheeler G."/>
            <person name="Dacks J.B."/>
            <person name="Delwiche C.F."/>
            <person name="Dyhrman S.T."/>
            <person name="Glockner G."/>
            <person name="John U."/>
            <person name="Richards T."/>
            <person name="Worden A.Z."/>
            <person name="Zhang X."/>
            <person name="Grigoriev I.V."/>
            <person name="Allen A.E."/>
            <person name="Bidle K."/>
            <person name="Borodovsky M."/>
            <person name="Bowler C."/>
            <person name="Brownlee C."/>
            <person name="Cock J.M."/>
            <person name="Elias M."/>
            <person name="Gladyshev V.N."/>
            <person name="Groth M."/>
            <person name="Guda C."/>
            <person name="Hadaegh A."/>
            <person name="Iglesias-Rodriguez M.D."/>
            <person name="Jenkins J."/>
            <person name="Jones B.M."/>
            <person name="Lawson T."/>
            <person name="Leese F."/>
            <person name="Lindquist E."/>
            <person name="Lobanov A."/>
            <person name="Lomsadze A."/>
            <person name="Malik S.B."/>
            <person name="Marsh M.E."/>
            <person name="Mackinder L."/>
            <person name="Mock T."/>
            <person name="Mueller-Roeber B."/>
            <person name="Pagarete A."/>
            <person name="Parker M."/>
            <person name="Probert I."/>
            <person name="Quesneville H."/>
            <person name="Raines C."/>
            <person name="Rensing S.A."/>
            <person name="Riano-Pachon D.M."/>
            <person name="Richier S."/>
            <person name="Rokitta S."/>
            <person name="Shiraiwa Y."/>
            <person name="Soanes D.M."/>
            <person name="van der Giezen M."/>
            <person name="Wahlund T.M."/>
            <person name="Williams B."/>
            <person name="Wilson W."/>
            <person name="Wolfe G."/>
            <person name="Wurch L.L."/>
        </authorList>
    </citation>
    <scope>NUCLEOTIDE SEQUENCE</scope>
</reference>
<dbReference type="KEGG" id="ehx:EMIHUDRAFT_203727"/>
<dbReference type="SMART" id="SM01411">
    <property type="entry name" value="Ephrin_rec_like"/>
    <property type="match status" value="1"/>
</dbReference>
<dbReference type="Proteomes" id="UP000013827">
    <property type="component" value="Unassembled WGS sequence"/>
</dbReference>
<protein>
    <recommendedName>
        <fullName evidence="3">Tyrosine-protein kinase ephrin type A/B receptor-like domain-containing protein</fullName>
    </recommendedName>
</protein>
<name>A0A0D3K0A8_EMIH1</name>
<evidence type="ECO:0008006" key="3">
    <source>
        <dbReference type="Google" id="ProtNLM"/>
    </source>
</evidence>
<dbReference type="RefSeq" id="XP_005781622.1">
    <property type="nucleotide sequence ID" value="XM_005781565.1"/>
</dbReference>
<dbReference type="AlphaFoldDB" id="A0A0D3K0A8"/>
<dbReference type="PaxDb" id="2903-EOD29193"/>
<dbReference type="HOGENOM" id="CLU_1550428_0_0_1"/>
<proteinExistence type="predicted"/>
<accession>A0A0D3K0A8</accession>